<dbReference type="Proteomes" id="UP000550707">
    <property type="component" value="Unassembled WGS sequence"/>
</dbReference>
<comment type="caution">
    <text evidence="1">The sequence shown here is derived from an EMBL/GenBank/DDBJ whole genome shotgun (WGS) entry which is preliminary data.</text>
</comment>
<dbReference type="EMBL" id="JACASF010000003">
    <property type="protein sequence ID" value="KAF6489484.1"/>
    <property type="molecule type" value="Genomic_DNA"/>
</dbReference>
<protein>
    <submittedName>
        <fullName evidence="1">FYN binding protein 1</fullName>
    </submittedName>
</protein>
<evidence type="ECO:0000313" key="1">
    <source>
        <dbReference type="EMBL" id="KAF6489484.1"/>
    </source>
</evidence>
<organism evidence="1 2">
    <name type="scientific">Molossus molossus</name>
    <name type="common">Pallas' mastiff bat</name>
    <name type="synonym">Vespertilio molossus</name>
    <dbReference type="NCBI Taxonomy" id="27622"/>
    <lineage>
        <taxon>Eukaryota</taxon>
        <taxon>Metazoa</taxon>
        <taxon>Chordata</taxon>
        <taxon>Craniata</taxon>
        <taxon>Vertebrata</taxon>
        <taxon>Euteleostomi</taxon>
        <taxon>Mammalia</taxon>
        <taxon>Eutheria</taxon>
        <taxon>Laurasiatheria</taxon>
        <taxon>Chiroptera</taxon>
        <taxon>Yangochiroptera</taxon>
        <taxon>Molossidae</taxon>
        <taxon>Molossus</taxon>
    </lineage>
</organism>
<keyword evidence="2" id="KW-1185">Reference proteome</keyword>
<sequence>MTSEFHPSGCAQAQAYDWCKASAELPERKRMKRLNQRLLTFQILEGCFPLYKILQFLSPSFPAHLIFSCHRY</sequence>
<name>A0A7J8IY08_MOLMO</name>
<proteinExistence type="predicted"/>
<accession>A0A7J8IY08</accession>
<reference evidence="1 2" key="1">
    <citation type="journal article" date="2020" name="Nature">
        <title>Six reference-quality genomes reveal evolution of bat adaptations.</title>
        <authorList>
            <person name="Jebb D."/>
            <person name="Huang Z."/>
            <person name="Pippel M."/>
            <person name="Hughes G.M."/>
            <person name="Lavrichenko K."/>
            <person name="Devanna P."/>
            <person name="Winkler S."/>
            <person name="Jermiin L.S."/>
            <person name="Skirmuntt E.C."/>
            <person name="Katzourakis A."/>
            <person name="Burkitt-Gray L."/>
            <person name="Ray D.A."/>
            <person name="Sullivan K.A.M."/>
            <person name="Roscito J.G."/>
            <person name="Kirilenko B.M."/>
            <person name="Davalos L.M."/>
            <person name="Corthals A.P."/>
            <person name="Power M.L."/>
            <person name="Jones G."/>
            <person name="Ransome R.D."/>
            <person name="Dechmann D.K.N."/>
            <person name="Locatelli A.G."/>
            <person name="Puechmaille S.J."/>
            <person name="Fedrigo O."/>
            <person name="Jarvis E.D."/>
            <person name="Hiller M."/>
            <person name="Vernes S.C."/>
            <person name="Myers E.W."/>
            <person name="Teeling E.C."/>
        </authorList>
    </citation>
    <scope>NUCLEOTIDE SEQUENCE [LARGE SCALE GENOMIC DNA]</scope>
    <source>
        <strain evidence="1">MMolMol1</strain>
        <tissue evidence="1">Muscle</tissue>
    </source>
</reference>
<gene>
    <name evidence="1" type="ORF">HJG59_005387</name>
</gene>
<dbReference type="AlphaFoldDB" id="A0A7J8IY08"/>
<evidence type="ECO:0000313" key="2">
    <source>
        <dbReference type="Proteomes" id="UP000550707"/>
    </source>
</evidence>